<organism evidence="1 2">
    <name type="scientific">Inconstantimicrobium mannanitabidum</name>
    <dbReference type="NCBI Taxonomy" id="1604901"/>
    <lineage>
        <taxon>Bacteria</taxon>
        <taxon>Bacillati</taxon>
        <taxon>Bacillota</taxon>
        <taxon>Clostridia</taxon>
        <taxon>Eubacteriales</taxon>
        <taxon>Clostridiaceae</taxon>
        <taxon>Inconstantimicrobium</taxon>
    </lineage>
</organism>
<reference evidence="1" key="1">
    <citation type="journal article" date="2025" name="Int. J. Syst. Evol. Microbiol.">
        <title>Inconstantimicrobium mannanitabidum sp. nov., a novel member of the family Clostridiaceae isolated from anoxic soil under the treatment of reductive soil disinfestation.</title>
        <authorList>
            <person name="Ueki A."/>
            <person name="Tonouchi A."/>
            <person name="Honma S."/>
            <person name="Kaku N."/>
            <person name="Ueki K."/>
        </authorList>
    </citation>
    <scope>NUCLEOTIDE SEQUENCE</scope>
    <source>
        <strain evidence="1">TW13</strain>
    </source>
</reference>
<comment type="caution">
    <text evidence="1">The sequence shown here is derived from an EMBL/GenBank/DDBJ whole genome shotgun (WGS) entry which is preliminary data.</text>
</comment>
<gene>
    <name evidence="1" type="ORF">rsdtw13_01810</name>
</gene>
<protein>
    <submittedName>
        <fullName evidence="1">Uncharacterized protein</fullName>
    </submittedName>
</protein>
<evidence type="ECO:0000313" key="1">
    <source>
        <dbReference type="EMBL" id="GKX64923.1"/>
    </source>
</evidence>
<sequence>MEEKYIKIIDILCEYFSISKEELISLTKNKDNKYIALLLLRNNNCFDKGKIIEVLDMKSTRSIAYSVKKAEEKFFINKAFRDKYFEMEEKINKII</sequence>
<keyword evidence="2" id="KW-1185">Reference proteome</keyword>
<proteinExistence type="predicted"/>
<name>A0ACB5R6V0_9CLOT</name>
<dbReference type="EMBL" id="BROD01000001">
    <property type="protein sequence ID" value="GKX64923.1"/>
    <property type="molecule type" value="Genomic_DNA"/>
</dbReference>
<accession>A0ACB5R6V0</accession>
<dbReference type="Proteomes" id="UP001058074">
    <property type="component" value="Unassembled WGS sequence"/>
</dbReference>
<evidence type="ECO:0000313" key="2">
    <source>
        <dbReference type="Proteomes" id="UP001058074"/>
    </source>
</evidence>